<dbReference type="GO" id="GO:0046872">
    <property type="term" value="F:metal ion binding"/>
    <property type="evidence" value="ECO:0007669"/>
    <property type="project" value="UniProtKB-KW"/>
</dbReference>
<dbReference type="PANTHER" id="PTHR45953">
    <property type="entry name" value="IDURONATE 2-SULFATASE"/>
    <property type="match status" value="1"/>
</dbReference>
<name>A0A5C6FNA0_9PLAN</name>
<protein>
    <submittedName>
        <fullName evidence="4">Sulfatase</fullName>
    </submittedName>
</protein>
<keyword evidence="2" id="KW-0378">Hydrolase</keyword>
<comment type="caution">
    <text evidence="4">The sequence shown here is derived from an EMBL/GenBank/DDBJ whole genome shotgun (WGS) entry which is preliminary data.</text>
</comment>
<dbReference type="Gene3D" id="3.40.720.10">
    <property type="entry name" value="Alkaline Phosphatase, subunit A"/>
    <property type="match status" value="1"/>
</dbReference>
<sequence>MVSHYYAATTFVDTQVGKVLNALGRLDLKQNTIAVLFGDHGNGLGERDSFFAKGNLWKRSLRTPIEDSETGARGR</sequence>
<dbReference type="PANTHER" id="PTHR45953:SF1">
    <property type="entry name" value="IDURONATE 2-SULFATASE"/>
    <property type="match status" value="1"/>
</dbReference>
<evidence type="ECO:0000256" key="2">
    <source>
        <dbReference type="ARBA" id="ARBA00022801"/>
    </source>
</evidence>
<evidence type="ECO:0000313" key="4">
    <source>
        <dbReference type="EMBL" id="TWU64617.1"/>
    </source>
</evidence>
<dbReference type="Pfam" id="PF00884">
    <property type="entry name" value="Sulfatase"/>
    <property type="match status" value="1"/>
</dbReference>
<dbReference type="EMBL" id="SJPZ01000001">
    <property type="protein sequence ID" value="TWU64617.1"/>
    <property type="molecule type" value="Genomic_DNA"/>
</dbReference>
<dbReference type="Proteomes" id="UP000316476">
    <property type="component" value="Unassembled WGS sequence"/>
</dbReference>
<dbReference type="InterPro" id="IPR017850">
    <property type="entry name" value="Alkaline_phosphatase_core_sf"/>
</dbReference>
<evidence type="ECO:0000256" key="1">
    <source>
        <dbReference type="ARBA" id="ARBA00022723"/>
    </source>
</evidence>
<organism evidence="4 5">
    <name type="scientific">Crateriforma conspicua</name>
    <dbReference type="NCBI Taxonomy" id="2527996"/>
    <lineage>
        <taxon>Bacteria</taxon>
        <taxon>Pseudomonadati</taxon>
        <taxon>Planctomycetota</taxon>
        <taxon>Planctomycetia</taxon>
        <taxon>Planctomycetales</taxon>
        <taxon>Planctomycetaceae</taxon>
        <taxon>Crateriforma</taxon>
    </lineage>
</organism>
<dbReference type="InterPro" id="IPR000917">
    <property type="entry name" value="Sulfatase_N"/>
</dbReference>
<evidence type="ECO:0000259" key="3">
    <source>
        <dbReference type="Pfam" id="PF00884"/>
    </source>
</evidence>
<dbReference type="GO" id="GO:0005737">
    <property type="term" value="C:cytoplasm"/>
    <property type="evidence" value="ECO:0007669"/>
    <property type="project" value="TreeGrafter"/>
</dbReference>
<gene>
    <name evidence="4" type="ORF">V7x_01610</name>
</gene>
<dbReference type="GO" id="GO:0008484">
    <property type="term" value="F:sulfuric ester hydrolase activity"/>
    <property type="evidence" value="ECO:0007669"/>
    <property type="project" value="TreeGrafter"/>
</dbReference>
<reference evidence="4 5" key="1">
    <citation type="submission" date="2019-02" db="EMBL/GenBank/DDBJ databases">
        <title>Deep-cultivation of Planctomycetes and their phenomic and genomic characterization uncovers novel biology.</title>
        <authorList>
            <person name="Wiegand S."/>
            <person name="Jogler M."/>
            <person name="Boedeker C."/>
            <person name="Pinto D."/>
            <person name="Vollmers J."/>
            <person name="Rivas-Marin E."/>
            <person name="Kohn T."/>
            <person name="Peeters S.H."/>
            <person name="Heuer A."/>
            <person name="Rast P."/>
            <person name="Oberbeckmann S."/>
            <person name="Bunk B."/>
            <person name="Jeske O."/>
            <person name="Meyerdierks A."/>
            <person name="Storesund J.E."/>
            <person name="Kallscheuer N."/>
            <person name="Luecker S."/>
            <person name="Lage O.M."/>
            <person name="Pohl T."/>
            <person name="Merkel B.J."/>
            <person name="Hornburger P."/>
            <person name="Mueller R.-W."/>
            <person name="Bruemmer F."/>
            <person name="Labrenz M."/>
            <person name="Spormann A.M."/>
            <person name="Op Den Camp H."/>
            <person name="Overmann J."/>
            <person name="Amann R."/>
            <person name="Jetten M.S.M."/>
            <person name="Mascher T."/>
            <person name="Medema M.H."/>
            <person name="Devos D.P."/>
            <person name="Kaster A.-K."/>
            <person name="Ovreas L."/>
            <person name="Rohde M."/>
            <person name="Galperin M.Y."/>
            <person name="Jogler C."/>
        </authorList>
    </citation>
    <scope>NUCLEOTIDE SEQUENCE [LARGE SCALE GENOMIC DNA]</scope>
    <source>
        <strain evidence="4 5">V7</strain>
    </source>
</reference>
<dbReference type="SUPFAM" id="SSF53649">
    <property type="entry name" value="Alkaline phosphatase-like"/>
    <property type="match status" value="1"/>
</dbReference>
<accession>A0A5C6FNA0</accession>
<dbReference type="AlphaFoldDB" id="A0A5C6FNA0"/>
<feature type="domain" description="Sulfatase N-terminal" evidence="3">
    <location>
        <begin position="2"/>
        <end position="64"/>
    </location>
</feature>
<evidence type="ECO:0000313" key="5">
    <source>
        <dbReference type="Proteomes" id="UP000316476"/>
    </source>
</evidence>
<proteinExistence type="predicted"/>
<keyword evidence="1" id="KW-0479">Metal-binding</keyword>